<dbReference type="KEGG" id="cre:CHLRE_17g703473v5"/>
<evidence type="ECO:0000313" key="2">
    <source>
        <dbReference type="Proteomes" id="UP000006906"/>
    </source>
</evidence>
<protein>
    <submittedName>
        <fullName evidence="1">Uncharacterized protein</fullName>
    </submittedName>
</protein>
<dbReference type="Proteomes" id="UP000006906">
    <property type="component" value="Chromosome 17"/>
</dbReference>
<organism evidence="1 2">
    <name type="scientific">Chlamydomonas reinhardtii</name>
    <name type="common">Chlamydomonas smithii</name>
    <dbReference type="NCBI Taxonomy" id="3055"/>
    <lineage>
        <taxon>Eukaryota</taxon>
        <taxon>Viridiplantae</taxon>
        <taxon>Chlorophyta</taxon>
        <taxon>core chlorophytes</taxon>
        <taxon>Chlorophyceae</taxon>
        <taxon>CS clade</taxon>
        <taxon>Chlamydomonadales</taxon>
        <taxon>Chlamydomonadaceae</taxon>
        <taxon>Chlamydomonas</taxon>
    </lineage>
</organism>
<reference evidence="1 2" key="1">
    <citation type="journal article" date="2007" name="Science">
        <title>The Chlamydomonas genome reveals the evolution of key animal and plant functions.</title>
        <authorList>
            <person name="Merchant S.S."/>
            <person name="Prochnik S.E."/>
            <person name="Vallon O."/>
            <person name="Harris E.H."/>
            <person name="Karpowicz S.J."/>
            <person name="Witman G.B."/>
            <person name="Terry A."/>
            <person name="Salamov A."/>
            <person name="Fritz-Laylin L.K."/>
            <person name="Marechal-Drouard L."/>
            <person name="Marshall W.F."/>
            <person name="Qu L.H."/>
            <person name="Nelson D.R."/>
            <person name="Sanderfoot A.A."/>
            <person name="Spalding M.H."/>
            <person name="Kapitonov V.V."/>
            <person name="Ren Q."/>
            <person name="Ferris P."/>
            <person name="Lindquist E."/>
            <person name="Shapiro H."/>
            <person name="Lucas S.M."/>
            <person name="Grimwood J."/>
            <person name="Schmutz J."/>
            <person name="Cardol P."/>
            <person name="Cerutti H."/>
            <person name="Chanfreau G."/>
            <person name="Chen C.L."/>
            <person name="Cognat V."/>
            <person name="Croft M.T."/>
            <person name="Dent R."/>
            <person name="Dutcher S."/>
            <person name="Fernandez E."/>
            <person name="Fukuzawa H."/>
            <person name="Gonzalez-Ballester D."/>
            <person name="Gonzalez-Halphen D."/>
            <person name="Hallmann A."/>
            <person name="Hanikenne M."/>
            <person name="Hippler M."/>
            <person name="Inwood W."/>
            <person name="Jabbari K."/>
            <person name="Kalanon M."/>
            <person name="Kuras R."/>
            <person name="Lefebvre P.A."/>
            <person name="Lemaire S.D."/>
            <person name="Lobanov A.V."/>
            <person name="Lohr M."/>
            <person name="Manuell A."/>
            <person name="Meier I."/>
            <person name="Mets L."/>
            <person name="Mittag M."/>
            <person name="Mittelmeier T."/>
            <person name="Moroney J.V."/>
            <person name="Moseley J."/>
            <person name="Napoli C."/>
            <person name="Nedelcu A.M."/>
            <person name="Niyogi K."/>
            <person name="Novoselov S.V."/>
            <person name="Paulsen I.T."/>
            <person name="Pazour G."/>
            <person name="Purton S."/>
            <person name="Ral J.P."/>
            <person name="Riano-Pachon D.M."/>
            <person name="Riekhof W."/>
            <person name="Rymarquis L."/>
            <person name="Schroda M."/>
            <person name="Stern D."/>
            <person name="Umen J."/>
            <person name="Willows R."/>
            <person name="Wilson N."/>
            <person name="Zimmer S.L."/>
            <person name="Allmer J."/>
            <person name="Balk J."/>
            <person name="Bisova K."/>
            <person name="Chen C.J."/>
            <person name="Elias M."/>
            <person name="Gendler K."/>
            <person name="Hauser C."/>
            <person name="Lamb M.R."/>
            <person name="Ledford H."/>
            <person name="Long J.C."/>
            <person name="Minagawa J."/>
            <person name="Page M.D."/>
            <person name="Pan J."/>
            <person name="Pootakham W."/>
            <person name="Roje S."/>
            <person name="Rose A."/>
            <person name="Stahlberg E."/>
            <person name="Terauchi A.M."/>
            <person name="Yang P."/>
            <person name="Ball S."/>
            <person name="Bowler C."/>
            <person name="Dieckmann C.L."/>
            <person name="Gladyshev V.N."/>
            <person name="Green P."/>
            <person name="Jorgensen R."/>
            <person name="Mayfield S."/>
            <person name="Mueller-Roeber B."/>
            <person name="Rajamani S."/>
            <person name="Sayre R.T."/>
            <person name="Brokstein P."/>
            <person name="Dubchak I."/>
            <person name="Goodstein D."/>
            <person name="Hornick L."/>
            <person name="Huang Y.W."/>
            <person name="Jhaveri J."/>
            <person name="Luo Y."/>
            <person name="Martinez D."/>
            <person name="Ngau W.C."/>
            <person name="Otillar B."/>
            <person name="Poliakov A."/>
            <person name="Porter A."/>
            <person name="Szajkowski L."/>
            <person name="Werner G."/>
            <person name="Zhou K."/>
            <person name="Grigoriev I.V."/>
            <person name="Rokhsar D.S."/>
            <person name="Grossman A.R."/>
        </authorList>
    </citation>
    <scope>NUCLEOTIDE SEQUENCE [LARGE SCALE GENOMIC DNA]</scope>
    <source>
        <strain evidence="2">CC-503</strain>
    </source>
</reference>
<dbReference type="AlphaFoldDB" id="A0A2K3CP37"/>
<dbReference type="OrthoDB" id="541052at2759"/>
<dbReference type="PaxDb" id="3055-EDP04851"/>
<dbReference type="EMBL" id="CM008978">
    <property type="protein sequence ID" value="PNW70047.1"/>
    <property type="molecule type" value="Genomic_DNA"/>
</dbReference>
<dbReference type="GeneID" id="66056912"/>
<dbReference type="RefSeq" id="XP_042914415.1">
    <property type="nucleotide sequence ID" value="XM_043071956.1"/>
</dbReference>
<sequence>MFGTDPARDGELRQVVNASQHFVARFLTTEGKVRYAVQALHEHAALFGPGRMSGFVASPLAGTGLLDV</sequence>
<evidence type="ECO:0000313" key="1">
    <source>
        <dbReference type="EMBL" id="PNW70047.1"/>
    </source>
</evidence>
<name>A0A2K3CP37_CHLRE</name>
<proteinExistence type="predicted"/>
<accession>A0A2K3CP37</accession>
<dbReference type="Gramene" id="PNW70047">
    <property type="protein sequence ID" value="PNW70047"/>
    <property type="gene ID" value="CHLRE_17g703473v5"/>
</dbReference>
<keyword evidence="2" id="KW-1185">Reference proteome</keyword>
<dbReference type="InParanoid" id="A0A2K3CP37"/>
<gene>
    <name evidence="1" type="ORF">CHLRE_17g703473v5</name>
</gene>